<dbReference type="PANTHER" id="PTHR28637">
    <property type="entry name" value="DNA REPLICATION FACTOR CDT1"/>
    <property type="match status" value="1"/>
</dbReference>
<protein>
    <recommendedName>
        <fullName evidence="2">CDT1 Geminin-binding domain-containing protein</fullName>
    </recommendedName>
</protein>
<feature type="domain" description="CDT1 Geminin-binding" evidence="2">
    <location>
        <begin position="45"/>
        <end position="161"/>
    </location>
</feature>
<feature type="region of interest" description="Disordered" evidence="1">
    <location>
        <begin position="366"/>
        <end position="450"/>
    </location>
</feature>
<keyword evidence="4" id="KW-1185">Reference proteome</keyword>
<sequence>MDVARSIAALVAASKRKDSRRKAAEAELDTLATALPRKASKVAELSDKLALLDKLFNGLEFVLGALAGRQCRPTFPVVKDGVERMTGRDFTEERLGQVWAAAGDMLDVKWTAGELEVLQLAADGEARAPLGDEQAARAGQFRDALLGLEKAAAIPCRTLPARHSEPRGPAARVEHGAPRREPAATPSAGNQGKLDFQSRGEMLKARILAREQAAEQQAAWAAQVSEVELKLRACEDALRAHAVVQQLLVRAKGTDACCTEIEVLTALCGTARNRRALDPEAARAALATLVDRAADWFTRDVGKFTGKPFLQRILNGSGANAAQQLRLDIEALTSQRLALLAAGPGGGTGEPDAPAAALEEAVVPEQAVEPETPAARPKRASEAPSSDARGGSGGKRRRAPATLSAAAAEEARPAELEQVRAARPQRAAAAPAAAEGPEQDPAGACSRPRRAAAAAALERIAAQAEIARPRARTTGATRGRGAPAREPRAPEARRRIRGKSAGAVAADTEWA</sequence>
<evidence type="ECO:0000259" key="2">
    <source>
        <dbReference type="SMART" id="SM01075"/>
    </source>
</evidence>
<feature type="compositionally biased region" description="Low complexity" evidence="1">
    <location>
        <begin position="421"/>
        <end position="444"/>
    </location>
</feature>
<feature type="region of interest" description="Disordered" evidence="1">
    <location>
        <begin position="464"/>
        <end position="511"/>
    </location>
</feature>
<gene>
    <name evidence="3" type="ORF">PCOR1329_LOCUS17854</name>
</gene>
<dbReference type="SUPFAM" id="SSF46785">
    <property type="entry name" value="Winged helix' DNA-binding domain"/>
    <property type="match status" value="1"/>
</dbReference>
<dbReference type="SMART" id="SM01075">
    <property type="entry name" value="CDT1"/>
    <property type="match status" value="1"/>
</dbReference>
<dbReference type="EMBL" id="CAUYUJ010005559">
    <property type="protein sequence ID" value="CAK0814184.1"/>
    <property type="molecule type" value="Genomic_DNA"/>
</dbReference>
<reference evidence="3" key="1">
    <citation type="submission" date="2023-10" db="EMBL/GenBank/DDBJ databases">
        <authorList>
            <person name="Chen Y."/>
            <person name="Shah S."/>
            <person name="Dougan E. K."/>
            <person name="Thang M."/>
            <person name="Chan C."/>
        </authorList>
    </citation>
    <scope>NUCLEOTIDE SEQUENCE [LARGE SCALE GENOMIC DNA]</scope>
</reference>
<organism evidence="3 4">
    <name type="scientific">Prorocentrum cordatum</name>
    <dbReference type="NCBI Taxonomy" id="2364126"/>
    <lineage>
        <taxon>Eukaryota</taxon>
        <taxon>Sar</taxon>
        <taxon>Alveolata</taxon>
        <taxon>Dinophyceae</taxon>
        <taxon>Prorocentrales</taxon>
        <taxon>Prorocentraceae</taxon>
        <taxon>Prorocentrum</taxon>
    </lineage>
</organism>
<dbReference type="Proteomes" id="UP001189429">
    <property type="component" value="Unassembled WGS sequence"/>
</dbReference>
<feature type="compositionally biased region" description="Low complexity" evidence="1">
    <location>
        <begin position="366"/>
        <end position="375"/>
    </location>
</feature>
<name>A0ABN9R713_9DINO</name>
<evidence type="ECO:0000313" key="3">
    <source>
        <dbReference type="EMBL" id="CAK0814184.1"/>
    </source>
</evidence>
<comment type="caution">
    <text evidence="3">The sequence shown here is derived from an EMBL/GenBank/DDBJ whole genome shotgun (WGS) entry which is preliminary data.</text>
</comment>
<accession>A0ABN9R713</accession>
<dbReference type="Pfam" id="PF08839">
    <property type="entry name" value="CDT1"/>
    <property type="match status" value="1"/>
</dbReference>
<dbReference type="InterPro" id="IPR045173">
    <property type="entry name" value="Cdt1"/>
</dbReference>
<feature type="compositionally biased region" description="Low complexity" evidence="1">
    <location>
        <begin position="464"/>
        <end position="482"/>
    </location>
</feature>
<dbReference type="PANTHER" id="PTHR28637:SF1">
    <property type="entry name" value="DNA REPLICATION FACTOR CDT1"/>
    <property type="match status" value="1"/>
</dbReference>
<evidence type="ECO:0000313" key="4">
    <source>
        <dbReference type="Proteomes" id="UP001189429"/>
    </source>
</evidence>
<proteinExistence type="predicted"/>
<feature type="compositionally biased region" description="Basic and acidic residues" evidence="1">
    <location>
        <begin position="483"/>
        <end position="493"/>
    </location>
</feature>
<feature type="compositionally biased region" description="Basic and acidic residues" evidence="1">
    <location>
        <begin position="162"/>
        <end position="182"/>
    </location>
</feature>
<feature type="compositionally biased region" description="Basic and acidic residues" evidence="1">
    <location>
        <begin position="409"/>
        <end position="420"/>
    </location>
</feature>
<feature type="region of interest" description="Disordered" evidence="1">
    <location>
        <begin position="160"/>
        <end position="194"/>
    </location>
</feature>
<dbReference type="InterPro" id="IPR014939">
    <property type="entry name" value="CDT1_Gemini-bd-like"/>
</dbReference>
<evidence type="ECO:0000256" key="1">
    <source>
        <dbReference type="SAM" id="MobiDB-lite"/>
    </source>
</evidence>
<dbReference type="InterPro" id="IPR036390">
    <property type="entry name" value="WH_DNA-bd_sf"/>
</dbReference>